<accession>A0A4S2KHV1</accession>
<evidence type="ECO:0000256" key="1">
    <source>
        <dbReference type="SAM" id="MobiDB-lite"/>
    </source>
</evidence>
<protein>
    <submittedName>
        <fullName evidence="2">Uncharacterized protein</fullName>
    </submittedName>
</protein>
<feature type="region of interest" description="Disordered" evidence="1">
    <location>
        <begin position="80"/>
        <end position="101"/>
    </location>
</feature>
<sequence>MIPVIPTSCSDYWRLRTCPVATYACSVAARACKTAQILNESIVQNNPSISIQAVKGAFGPPSPAPTPSVGSVDLALQHKVHAKTRDPKKRQKQRSEKSQTKTSGEYTKWLFFKNSFETTIHLDEDLTQTQKHQYLIGILQGEARQAIQGFTISEENYGKAHIKSPEALNQLVGEWETIIIHLAKKRLDFAEQRDWQTVVKDKTPDNMLTLEEFIKFLTESEEQSTDAPVVTHCLQKPVIKETQISTTFNKSASRVILSTAKVYVQGNDGSRQSCRALLDPGSQSNLITEKLARKLKLQYRSEDRAISGISQTKTTIRKSKIDVKNIVLPKDIQLADPVFEEPGFIDLLIGAALYWKIVIGTPRNRIEGQPVLQNTLLGWIIGGEMNESNSLTQSTCLAISNVELSEQVERFWKRETFPDTPHYTKEELACETMFIETVKRDESGRFIVRLPIREDVKLGDSRDTAYRRLISLDAWQKILS</sequence>
<reference evidence="2 3" key="1">
    <citation type="journal article" date="2019" name="Philos. Trans. R. Soc. Lond., B, Biol. Sci.">
        <title>Ant behaviour and brain gene expression of defending hosts depend on the ecological success of the intruding social parasite.</title>
        <authorList>
            <person name="Kaur R."/>
            <person name="Stoldt M."/>
            <person name="Jongepier E."/>
            <person name="Feldmeyer B."/>
            <person name="Menzel F."/>
            <person name="Bornberg-Bauer E."/>
            <person name="Foitzik S."/>
        </authorList>
    </citation>
    <scope>NUCLEOTIDE SEQUENCE [LARGE SCALE GENOMIC DNA]</scope>
    <source>
        <tissue evidence="2">Whole body</tissue>
    </source>
</reference>
<evidence type="ECO:0000313" key="3">
    <source>
        <dbReference type="Proteomes" id="UP000310200"/>
    </source>
</evidence>
<proteinExistence type="predicted"/>
<feature type="compositionally biased region" description="Basic residues" evidence="1">
    <location>
        <begin position="80"/>
        <end position="92"/>
    </location>
</feature>
<dbReference type="Gene3D" id="2.40.70.10">
    <property type="entry name" value="Acid Proteases"/>
    <property type="match status" value="1"/>
</dbReference>
<dbReference type="PANTHER" id="PTHR47331">
    <property type="entry name" value="PHD-TYPE DOMAIN-CONTAINING PROTEIN"/>
    <property type="match status" value="1"/>
</dbReference>
<gene>
    <name evidence="2" type="ORF">DBV15_11835</name>
</gene>
<dbReference type="Pfam" id="PF03564">
    <property type="entry name" value="DUF1759"/>
    <property type="match status" value="1"/>
</dbReference>
<dbReference type="STRING" id="300112.A0A4S2KHV1"/>
<name>A0A4S2KHV1_9HYME</name>
<dbReference type="Proteomes" id="UP000310200">
    <property type="component" value="Unassembled WGS sequence"/>
</dbReference>
<evidence type="ECO:0000313" key="2">
    <source>
        <dbReference type="EMBL" id="TGZ49095.1"/>
    </source>
</evidence>
<dbReference type="InterPro" id="IPR005312">
    <property type="entry name" value="DUF1759"/>
</dbReference>
<dbReference type="Pfam" id="PF13650">
    <property type="entry name" value="Asp_protease_2"/>
    <property type="match status" value="1"/>
</dbReference>
<keyword evidence="3" id="KW-1185">Reference proteome</keyword>
<comment type="caution">
    <text evidence="2">The sequence shown here is derived from an EMBL/GenBank/DDBJ whole genome shotgun (WGS) entry which is preliminary data.</text>
</comment>
<organism evidence="2 3">
    <name type="scientific">Temnothorax longispinosus</name>
    <dbReference type="NCBI Taxonomy" id="300112"/>
    <lineage>
        <taxon>Eukaryota</taxon>
        <taxon>Metazoa</taxon>
        <taxon>Ecdysozoa</taxon>
        <taxon>Arthropoda</taxon>
        <taxon>Hexapoda</taxon>
        <taxon>Insecta</taxon>
        <taxon>Pterygota</taxon>
        <taxon>Neoptera</taxon>
        <taxon>Endopterygota</taxon>
        <taxon>Hymenoptera</taxon>
        <taxon>Apocrita</taxon>
        <taxon>Aculeata</taxon>
        <taxon>Formicoidea</taxon>
        <taxon>Formicidae</taxon>
        <taxon>Myrmicinae</taxon>
        <taxon>Temnothorax</taxon>
    </lineage>
</organism>
<dbReference type="PANTHER" id="PTHR47331:SF5">
    <property type="entry name" value="RIBONUCLEASE H"/>
    <property type="match status" value="1"/>
</dbReference>
<dbReference type="InterPro" id="IPR021109">
    <property type="entry name" value="Peptidase_aspartic_dom_sf"/>
</dbReference>
<dbReference type="AlphaFoldDB" id="A0A4S2KHV1"/>
<dbReference type="EMBL" id="QBLH01002240">
    <property type="protein sequence ID" value="TGZ49095.1"/>
    <property type="molecule type" value="Genomic_DNA"/>
</dbReference>